<feature type="transmembrane region" description="Helical" evidence="7">
    <location>
        <begin position="273"/>
        <end position="293"/>
    </location>
</feature>
<feature type="transmembrane region" description="Helical" evidence="7">
    <location>
        <begin position="168"/>
        <end position="188"/>
    </location>
</feature>
<feature type="transmembrane region" description="Helical" evidence="7">
    <location>
        <begin position="215"/>
        <end position="234"/>
    </location>
</feature>
<dbReference type="SUPFAM" id="SSF161098">
    <property type="entry name" value="MetI-like"/>
    <property type="match status" value="1"/>
</dbReference>
<evidence type="ECO:0000256" key="5">
    <source>
        <dbReference type="ARBA" id="ARBA00022989"/>
    </source>
</evidence>
<protein>
    <submittedName>
        <fullName evidence="9">Binding-protein-dependent transport systems inner membrane component</fullName>
    </submittedName>
</protein>
<dbReference type="Gene3D" id="1.10.3720.10">
    <property type="entry name" value="MetI-like"/>
    <property type="match status" value="1"/>
</dbReference>
<evidence type="ECO:0000256" key="7">
    <source>
        <dbReference type="RuleBase" id="RU363032"/>
    </source>
</evidence>
<accession>D1CH16</accession>
<dbReference type="PROSITE" id="PS50928">
    <property type="entry name" value="ABC_TM1"/>
    <property type="match status" value="1"/>
</dbReference>
<evidence type="ECO:0000256" key="2">
    <source>
        <dbReference type="ARBA" id="ARBA00022448"/>
    </source>
</evidence>
<dbReference type="InterPro" id="IPR035906">
    <property type="entry name" value="MetI-like_sf"/>
</dbReference>
<dbReference type="RefSeq" id="WP_012876068.1">
    <property type="nucleotide sequence ID" value="NC_013526.1"/>
</dbReference>
<keyword evidence="2 7" id="KW-0813">Transport</keyword>
<dbReference type="eggNOG" id="COG1175">
    <property type="taxonomic scope" value="Bacteria"/>
</dbReference>
<evidence type="ECO:0000256" key="4">
    <source>
        <dbReference type="ARBA" id="ARBA00022692"/>
    </source>
</evidence>
<dbReference type="Proteomes" id="UP000000323">
    <property type="component" value="Chromosome 2"/>
</dbReference>
<evidence type="ECO:0000313" key="10">
    <source>
        <dbReference type="Proteomes" id="UP000000323"/>
    </source>
</evidence>
<keyword evidence="10" id="KW-1185">Reference proteome</keyword>
<gene>
    <name evidence="9" type="ordered locus">Tter_2136</name>
</gene>
<comment type="similarity">
    <text evidence="7">Belongs to the binding-protein-dependent transport system permease family.</text>
</comment>
<evidence type="ECO:0000256" key="1">
    <source>
        <dbReference type="ARBA" id="ARBA00004651"/>
    </source>
</evidence>
<dbReference type="HOGENOM" id="CLU_016047_0_2_0"/>
<evidence type="ECO:0000259" key="8">
    <source>
        <dbReference type="PROSITE" id="PS50928"/>
    </source>
</evidence>
<dbReference type="AlphaFoldDB" id="D1CH16"/>
<dbReference type="InterPro" id="IPR051393">
    <property type="entry name" value="ABC_transporter_permease"/>
</dbReference>
<sequence length="307" mass="34627">MAIKLRHRSYSPLRRREAYAGLLFVLPWIASLLVFTSYPIIAAFYFSFTRYNIIEPPKWVGLENYRTMFSNDPYFWISVKNSLYYALVSVPLSLVIALLLALLLNANTRFIGMYRTLFYLPALVPPVAGTIVFILMFSPEGGLLNSLLRMVGLPEVGWLTDPRWSKPALIILSLWGVGTSALIFLAGLKEVPRVLLEAAEIDGAGAWQKFRHVTVPLLSPVILFNLVMGVIYSFQVFTPAFVIGGTTGEPLDSTLMFMVLIYRNAFRYFSMGYASALAVILFLAVLFVTLVIFRSARVWVYYEGGER</sequence>
<dbReference type="CDD" id="cd06261">
    <property type="entry name" value="TM_PBP2"/>
    <property type="match status" value="1"/>
</dbReference>
<feature type="transmembrane region" description="Helical" evidence="7">
    <location>
        <begin position="116"/>
        <end position="137"/>
    </location>
</feature>
<evidence type="ECO:0000313" key="9">
    <source>
        <dbReference type="EMBL" id="ACZ43037.1"/>
    </source>
</evidence>
<keyword evidence="5 7" id="KW-1133">Transmembrane helix</keyword>
<keyword evidence="6 7" id="KW-0472">Membrane</keyword>
<dbReference type="PANTHER" id="PTHR30193">
    <property type="entry name" value="ABC TRANSPORTER PERMEASE PROTEIN"/>
    <property type="match status" value="1"/>
</dbReference>
<name>D1CH16_THET1</name>
<keyword evidence="4 7" id="KW-0812">Transmembrane</keyword>
<dbReference type="GO" id="GO:0055085">
    <property type="term" value="P:transmembrane transport"/>
    <property type="evidence" value="ECO:0007669"/>
    <property type="project" value="InterPro"/>
</dbReference>
<dbReference type="OrthoDB" id="9804439at2"/>
<dbReference type="Pfam" id="PF00528">
    <property type="entry name" value="BPD_transp_1"/>
    <property type="match status" value="1"/>
</dbReference>
<feature type="transmembrane region" description="Helical" evidence="7">
    <location>
        <begin position="83"/>
        <end position="104"/>
    </location>
</feature>
<reference evidence="10" key="1">
    <citation type="journal article" date="2010" name="Stand. Genomic Sci.">
        <title>Complete genome sequence of 'Thermobaculum terrenum' type strain (YNP1).</title>
        <authorList>
            <person name="Kiss H."/>
            <person name="Cleland D."/>
            <person name="Lapidus A."/>
            <person name="Lucas S."/>
            <person name="Glavina Del Rio T."/>
            <person name="Nolan M."/>
            <person name="Tice H."/>
            <person name="Han C."/>
            <person name="Goodwin L."/>
            <person name="Pitluck S."/>
            <person name="Liolios K."/>
            <person name="Ivanova N."/>
            <person name="Mavromatis K."/>
            <person name="Ovchinnikova G."/>
            <person name="Pati A."/>
            <person name="Chen A."/>
            <person name="Palaniappan K."/>
            <person name="Land M."/>
            <person name="Hauser L."/>
            <person name="Chang Y."/>
            <person name="Jeffries C."/>
            <person name="Lu M."/>
            <person name="Brettin T."/>
            <person name="Detter J."/>
            <person name="Goker M."/>
            <person name="Tindall B."/>
            <person name="Beck B."/>
            <person name="McDermott T."/>
            <person name="Woyke T."/>
            <person name="Bristow J."/>
            <person name="Eisen J."/>
            <person name="Markowitz V."/>
            <person name="Hugenholtz P."/>
            <person name="Kyrpides N."/>
            <person name="Klenk H."/>
            <person name="Cheng J."/>
        </authorList>
    </citation>
    <scope>NUCLEOTIDE SEQUENCE [LARGE SCALE GENOMIC DNA]</scope>
    <source>
        <strain evidence="10">ATCC BAA-798 / YNP1</strain>
    </source>
</reference>
<dbReference type="STRING" id="525904.Tter_2136"/>
<dbReference type="PANTHER" id="PTHR30193:SF1">
    <property type="entry name" value="ABC TRANSPORTER PERMEASE PROTEIN YESP-RELATED"/>
    <property type="match status" value="1"/>
</dbReference>
<evidence type="ECO:0000256" key="3">
    <source>
        <dbReference type="ARBA" id="ARBA00022475"/>
    </source>
</evidence>
<dbReference type="KEGG" id="ttr:Tter_2136"/>
<dbReference type="EMBL" id="CP001826">
    <property type="protein sequence ID" value="ACZ43037.1"/>
    <property type="molecule type" value="Genomic_DNA"/>
</dbReference>
<organism evidence="9 10">
    <name type="scientific">Thermobaculum terrenum (strain ATCC BAA-798 / CCMEE 7001 / YNP1)</name>
    <dbReference type="NCBI Taxonomy" id="525904"/>
    <lineage>
        <taxon>Bacteria</taxon>
        <taxon>Bacillati</taxon>
        <taxon>Chloroflexota</taxon>
        <taxon>Chloroflexia</taxon>
        <taxon>Candidatus Thermobaculales</taxon>
        <taxon>Candidatus Thermobaculaceae</taxon>
        <taxon>Thermobaculum</taxon>
    </lineage>
</organism>
<dbReference type="GO" id="GO:0005886">
    <property type="term" value="C:plasma membrane"/>
    <property type="evidence" value="ECO:0007669"/>
    <property type="project" value="UniProtKB-SubCell"/>
</dbReference>
<comment type="subcellular location">
    <subcellularLocation>
        <location evidence="1 7">Cell membrane</location>
        <topology evidence="1 7">Multi-pass membrane protein</topology>
    </subcellularLocation>
</comment>
<proteinExistence type="inferred from homology"/>
<dbReference type="InterPro" id="IPR000515">
    <property type="entry name" value="MetI-like"/>
</dbReference>
<feature type="transmembrane region" description="Helical" evidence="7">
    <location>
        <begin position="21"/>
        <end position="48"/>
    </location>
</feature>
<feature type="domain" description="ABC transmembrane type-1" evidence="8">
    <location>
        <begin position="79"/>
        <end position="292"/>
    </location>
</feature>
<keyword evidence="3" id="KW-1003">Cell membrane</keyword>
<evidence type="ECO:0000256" key="6">
    <source>
        <dbReference type="ARBA" id="ARBA00023136"/>
    </source>
</evidence>